<feature type="transmembrane region" description="Helical" evidence="7">
    <location>
        <begin position="21"/>
        <end position="37"/>
    </location>
</feature>
<organism evidence="8 9">
    <name type="scientific">Thermobifida fusca TM51</name>
    <dbReference type="NCBI Taxonomy" id="1169414"/>
    <lineage>
        <taxon>Bacteria</taxon>
        <taxon>Bacillati</taxon>
        <taxon>Actinomycetota</taxon>
        <taxon>Actinomycetes</taxon>
        <taxon>Streptosporangiales</taxon>
        <taxon>Nocardiopsidaceae</taxon>
        <taxon>Thermobifida</taxon>
    </lineage>
</organism>
<protein>
    <submittedName>
        <fullName evidence="8">Monovalent cation/H+ antiporter subunit E</fullName>
    </submittedName>
</protein>
<comment type="subcellular location">
    <subcellularLocation>
        <location evidence="1">Cell membrane</location>
        <topology evidence="1">Multi-pass membrane protein</topology>
    </subcellularLocation>
</comment>
<accession>A0A9P2WRZ8</accession>
<feature type="transmembrane region" description="Helical" evidence="7">
    <location>
        <begin position="74"/>
        <end position="99"/>
    </location>
</feature>
<dbReference type="InterPro" id="IPR002758">
    <property type="entry name" value="Cation_antiport_E"/>
</dbReference>
<dbReference type="PANTHER" id="PTHR34584:SF1">
    <property type="entry name" value="NA(+)_H(+) ANTIPORTER SUBUNIT E1"/>
    <property type="match status" value="1"/>
</dbReference>
<evidence type="ECO:0000256" key="6">
    <source>
        <dbReference type="ARBA" id="ARBA00023136"/>
    </source>
</evidence>
<comment type="caution">
    <text evidence="8">The sequence shown here is derived from an EMBL/GenBank/DDBJ whole genome shotgun (WGS) entry which is preliminary data.</text>
</comment>
<gene>
    <name evidence="8" type="ORF">TM51_02070</name>
</gene>
<dbReference type="Pfam" id="PF01899">
    <property type="entry name" value="MNHE"/>
    <property type="match status" value="1"/>
</dbReference>
<keyword evidence="4 7" id="KW-0812">Transmembrane</keyword>
<evidence type="ECO:0000313" key="8">
    <source>
        <dbReference type="EMBL" id="EOR72604.1"/>
    </source>
</evidence>
<evidence type="ECO:0000256" key="7">
    <source>
        <dbReference type="SAM" id="Phobius"/>
    </source>
</evidence>
<feature type="transmembrane region" description="Helical" evidence="7">
    <location>
        <begin position="43"/>
        <end position="62"/>
    </location>
</feature>
<dbReference type="GO" id="GO:0005886">
    <property type="term" value="C:plasma membrane"/>
    <property type="evidence" value="ECO:0007669"/>
    <property type="project" value="UniProtKB-SubCell"/>
</dbReference>
<keyword evidence="9" id="KW-1185">Reference proteome</keyword>
<dbReference type="Proteomes" id="UP000014184">
    <property type="component" value="Unassembled WGS sequence"/>
</dbReference>
<dbReference type="PANTHER" id="PTHR34584">
    <property type="entry name" value="NA(+)/H(+) ANTIPORTER SUBUNIT E1"/>
    <property type="match status" value="1"/>
</dbReference>
<keyword evidence="3" id="KW-1003">Cell membrane</keyword>
<reference evidence="8 9" key="1">
    <citation type="journal article" date="2013" name="Genome Announc.">
        <title>Draft Genome Sequence of the Lignocellulose Decomposer Thermobifida fusca Strain TM51.</title>
        <authorList>
            <person name="Toth A."/>
            <person name="Barna T."/>
            <person name="Nagy I."/>
            <person name="Horvath B."/>
            <person name="Nagy I."/>
            <person name="Tancsics A."/>
            <person name="Kriszt B."/>
            <person name="Baka E."/>
            <person name="Fekete C."/>
            <person name="Kukolya J."/>
        </authorList>
    </citation>
    <scope>NUCLEOTIDE SEQUENCE [LARGE SCALE GENOMIC DNA]</scope>
    <source>
        <strain evidence="8 9">TM51</strain>
    </source>
</reference>
<evidence type="ECO:0000256" key="2">
    <source>
        <dbReference type="ARBA" id="ARBA00006228"/>
    </source>
</evidence>
<name>A0A9P2WRZ8_THEFU</name>
<dbReference type="GO" id="GO:0008324">
    <property type="term" value="F:monoatomic cation transmembrane transporter activity"/>
    <property type="evidence" value="ECO:0007669"/>
    <property type="project" value="InterPro"/>
</dbReference>
<evidence type="ECO:0000256" key="5">
    <source>
        <dbReference type="ARBA" id="ARBA00022989"/>
    </source>
</evidence>
<dbReference type="EMBL" id="AOSG01000008">
    <property type="protein sequence ID" value="EOR72604.1"/>
    <property type="molecule type" value="Genomic_DNA"/>
</dbReference>
<evidence type="ECO:0000256" key="3">
    <source>
        <dbReference type="ARBA" id="ARBA00022475"/>
    </source>
</evidence>
<keyword evidence="6 7" id="KW-0472">Membrane</keyword>
<proteinExistence type="inferred from homology"/>
<evidence type="ECO:0000256" key="4">
    <source>
        <dbReference type="ARBA" id="ARBA00022692"/>
    </source>
</evidence>
<sequence>MTPPSVIPKRSPLDLRIGRRIINLPTLLTLTVVWMLLFGELSLTMALGGVLVGTLIMLVFPLPTVSLGLRLHPVGLAVFLGHFIVDLVVSSARVVAQSFARRPPRSSILAIPLRTRSDLLLTITAICVSVIPGSVIVEVRSGTFTLFVHMLGTDVDAAEDARRKVFALEERVARAFGTREEIERVEAGGDT</sequence>
<evidence type="ECO:0000256" key="1">
    <source>
        <dbReference type="ARBA" id="ARBA00004651"/>
    </source>
</evidence>
<dbReference type="NCBIfam" id="NF006521">
    <property type="entry name" value="PRK08965.1-5"/>
    <property type="match status" value="1"/>
</dbReference>
<dbReference type="AlphaFoldDB" id="A0A9P2WRZ8"/>
<keyword evidence="5 7" id="KW-1133">Transmembrane helix</keyword>
<dbReference type="RefSeq" id="WP_011290794.1">
    <property type="nucleotide sequence ID" value="NZ_AOSG01000008.1"/>
</dbReference>
<comment type="similarity">
    <text evidence="2">Belongs to the CPA3 antiporters (TC 2.A.63) subunit E family.</text>
</comment>
<evidence type="ECO:0000313" key="9">
    <source>
        <dbReference type="Proteomes" id="UP000014184"/>
    </source>
</evidence>